<dbReference type="GO" id="GO:0051537">
    <property type="term" value="F:2 iron, 2 sulfur cluster binding"/>
    <property type="evidence" value="ECO:0007669"/>
    <property type="project" value="InterPro"/>
</dbReference>
<feature type="chain" id="PRO_5020729145" description="Rieske domain-containing protein" evidence="1">
    <location>
        <begin position="21"/>
        <end position="140"/>
    </location>
</feature>
<keyword evidence="3" id="KW-1185">Reference proteome</keyword>
<dbReference type="PROSITE" id="PS51257">
    <property type="entry name" value="PROKAR_LIPOPROTEIN"/>
    <property type="match status" value="1"/>
</dbReference>
<dbReference type="OrthoDB" id="1201186at2"/>
<dbReference type="RefSeq" id="WP_136827179.1">
    <property type="nucleotide sequence ID" value="NZ_SWBP01000005.1"/>
</dbReference>
<reference evidence="2 3" key="1">
    <citation type="submission" date="2019-04" db="EMBL/GenBank/DDBJ databases">
        <title>Pedobacter sp. AR-3-17 sp. nov., isolated from Arctic soil.</title>
        <authorList>
            <person name="Dahal R.H."/>
            <person name="Kim D.-U."/>
        </authorList>
    </citation>
    <scope>NUCLEOTIDE SEQUENCE [LARGE SCALE GENOMIC DNA]</scope>
    <source>
        <strain evidence="2 3">AR-3-17</strain>
    </source>
</reference>
<name>A0A4U1BUF7_9SPHI</name>
<evidence type="ECO:0000313" key="3">
    <source>
        <dbReference type="Proteomes" id="UP000308181"/>
    </source>
</evidence>
<feature type="signal peptide" evidence="1">
    <location>
        <begin position="1"/>
        <end position="20"/>
    </location>
</feature>
<sequence length="140" mass="14876">MSKIYIGFILFFSFSLLSCAKDGANIIPDVPVNFSAPINDPRLSRLNGAGGAVVISGYGYAGLILYRRPDGAIVAYDRCSTVNPLNKCQLNLSDPTITATDPCSGAIFLLSDGSPAKAPATRPLKQYQVTVTSFQISVLN</sequence>
<evidence type="ECO:0008006" key="4">
    <source>
        <dbReference type="Google" id="ProtNLM"/>
    </source>
</evidence>
<proteinExistence type="predicted"/>
<evidence type="ECO:0000256" key="1">
    <source>
        <dbReference type="SAM" id="SignalP"/>
    </source>
</evidence>
<accession>A0A4U1BUF7</accession>
<organism evidence="2 3">
    <name type="scientific">Pedobacter cryophilus</name>
    <dbReference type="NCBI Taxonomy" id="2571271"/>
    <lineage>
        <taxon>Bacteria</taxon>
        <taxon>Pseudomonadati</taxon>
        <taxon>Bacteroidota</taxon>
        <taxon>Sphingobacteriia</taxon>
        <taxon>Sphingobacteriales</taxon>
        <taxon>Sphingobacteriaceae</taxon>
        <taxon>Pedobacter</taxon>
    </lineage>
</organism>
<keyword evidence="1" id="KW-0732">Signal</keyword>
<dbReference type="EMBL" id="SWBP01000005">
    <property type="protein sequence ID" value="TKB96312.1"/>
    <property type="molecule type" value="Genomic_DNA"/>
</dbReference>
<dbReference type="Proteomes" id="UP000308181">
    <property type="component" value="Unassembled WGS sequence"/>
</dbReference>
<gene>
    <name evidence="2" type="ORF">FA046_14095</name>
</gene>
<dbReference type="SUPFAM" id="SSF50022">
    <property type="entry name" value="ISP domain"/>
    <property type="match status" value="1"/>
</dbReference>
<comment type="caution">
    <text evidence="2">The sequence shown here is derived from an EMBL/GenBank/DDBJ whole genome shotgun (WGS) entry which is preliminary data.</text>
</comment>
<dbReference type="InterPro" id="IPR036922">
    <property type="entry name" value="Rieske_2Fe-2S_sf"/>
</dbReference>
<dbReference type="Gene3D" id="2.102.10.10">
    <property type="entry name" value="Rieske [2Fe-2S] iron-sulphur domain"/>
    <property type="match status" value="1"/>
</dbReference>
<dbReference type="AlphaFoldDB" id="A0A4U1BUF7"/>
<protein>
    <recommendedName>
        <fullName evidence="4">Rieske domain-containing protein</fullName>
    </recommendedName>
</protein>
<evidence type="ECO:0000313" key="2">
    <source>
        <dbReference type="EMBL" id="TKB96312.1"/>
    </source>
</evidence>